<keyword evidence="18" id="KW-1185">Reference proteome</keyword>
<accession>A0AAW1QPY1</accession>
<dbReference type="FunFam" id="3.40.50.300:FF:000444">
    <property type="entry name" value="ATP-dependent DNA helicase"/>
    <property type="match status" value="1"/>
</dbReference>
<proteinExistence type="inferred from homology"/>
<evidence type="ECO:0000259" key="15">
    <source>
        <dbReference type="PROSITE" id="PS51192"/>
    </source>
</evidence>
<keyword evidence="5 13" id="KW-0378">Hydrolase</keyword>
<feature type="region of interest" description="Disordered" evidence="14">
    <location>
        <begin position="653"/>
        <end position="690"/>
    </location>
</feature>
<dbReference type="InterPro" id="IPR032284">
    <property type="entry name" value="RecQ_Zn-bd"/>
</dbReference>
<evidence type="ECO:0000256" key="13">
    <source>
        <dbReference type="RuleBase" id="RU364117"/>
    </source>
</evidence>
<evidence type="ECO:0000259" key="16">
    <source>
        <dbReference type="PROSITE" id="PS51194"/>
    </source>
</evidence>
<evidence type="ECO:0000313" key="17">
    <source>
        <dbReference type="EMBL" id="KAK9823288.1"/>
    </source>
</evidence>
<comment type="similarity">
    <text evidence="2 13">Belongs to the helicase family. RecQ subfamily.</text>
</comment>
<dbReference type="PROSITE" id="PS51194">
    <property type="entry name" value="HELICASE_CTER"/>
    <property type="match status" value="1"/>
</dbReference>
<dbReference type="Pfam" id="PF00270">
    <property type="entry name" value="DEAD"/>
    <property type="match status" value="1"/>
</dbReference>
<evidence type="ECO:0000256" key="11">
    <source>
        <dbReference type="ARBA" id="ARBA00034617"/>
    </source>
</evidence>
<sequence>MHTVLRDKFGFTSFQGRQEEAIGAALAGRDTFVLMPTGGGKSLCYCLPALVKKGVVVVISPLIALMENQVENLRKKDICCDFLSSTRSAEDRRAILDNIQSQSPQMRLLYATPELLTTDGFMLVLKNMYKRGNLTLFAVDESHCISSWGHDFRPAYRKLSVVRRELPQVPIMALTATAAEKVQDDIVKQLRLRNPALLVSSFNRPNIHYCVHYLFEAGALDPLPHVVALLKEGRSQDAASRWPCAVIYTLKRETAGEVAFSLSAKGIPAAAYHAGLKTAERTCVLSDWASGKTPVVAATVAFGMGIDKADVRLVVHYNLPKTIEGFYQESGRAGRDGRPAKSVLFYSRDDRDRMDFILGKPKKGKRKRKQPKSQQGNGELQAFGQLVGYCTARCCRRAILLRHFGEVLPAGTCTGCDYCEDPHGVAEQLERLESEVVIGAARRGGRRRSFGKADLPAYAGGADLASSAEDGKDSSDAASGEDEDDSEEAQAAKQALKRARTGDASDEAVLSVMAAAERRYANTSQQTGCTSNSLLNKLRLPNTKAAPAKPGSAVVGESMRAAARERIQKALEANGALSNLSQQQLAAASQACEEQCFNTSGSKPVYLSKLSNTAREAAKVAAVMDITCLAGCADPTDLGTTDATQDASLPEEVHADKAAAGPSQGAAGRMGSTPSRMMGKPIPTVALANP</sequence>
<dbReference type="GO" id="GO:0005737">
    <property type="term" value="C:cytoplasm"/>
    <property type="evidence" value="ECO:0007669"/>
    <property type="project" value="TreeGrafter"/>
</dbReference>
<dbReference type="GO" id="GO:0000724">
    <property type="term" value="P:double-strand break repair via homologous recombination"/>
    <property type="evidence" value="ECO:0007669"/>
    <property type="project" value="TreeGrafter"/>
</dbReference>
<evidence type="ECO:0000256" key="7">
    <source>
        <dbReference type="ARBA" id="ARBA00022840"/>
    </source>
</evidence>
<evidence type="ECO:0000256" key="10">
    <source>
        <dbReference type="ARBA" id="ARBA00023242"/>
    </source>
</evidence>
<dbReference type="SMART" id="SM00487">
    <property type="entry name" value="DEXDc"/>
    <property type="match status" value="1"/>
</dbReference>
<keyword evidence="7 13" id="KW-0067">ATP-binding</keyword>
<evidence type="ECO:0000256" key="5">
    <source>
        <dbReference type="ARBA" id="ARBA00022801"/>
    </source>
</evidence>
<dbReference type="GO" id="GO:0009378">
    <property type="term" value="F:four-way junction helicase activity"/>
    <property type="evidence" value="ECO:0007669"/>
    <property type="project" value="TreeGrafter"/>
</dbReference>
<dbReference type="PANTHER" id="PTHR13710:SF155">
    <property type="entry name" value="ATP-DEPENDENT DNA HELICASE Q-LIKE 3"/>
    <property type="match status" value="1"/>
</dbReference>
<dbReference type="InterPro" id="IPR011545">
    <property type="entry name" value="DEAD/DEAH_box_helicase_dom"/>
</dbReference>
<keyword evidence="3" id="KW-0479">Metal-binding</keyword>
<keyword evidence="9" id="KW-0413">Isomerase</keyword>
<dbReference type="GO" id="GO:0016787">
    <property type="term" value="F:hydrolase activity"/>
    <property type="evidence" value="ECO:0007669"/>
    <property type="project" value="UniProtKB-KW"/>
</dbReference>
<dbReference type="SMART" id="SM00490">
    <property type="entry name" value="HELICc"/>
    <property type="match status" value="1"/>
</dbReference>
<comment type="subcellular location">
    <subcellularLocation>
        <location evidence="1 13">Nucleus</location>
    </subcellularLocation>
</comment>
<keyword evidence="8" id="KW-0238">DNA-binding</keyword>
<feature type="compositionally biased region" description="Acidic residues" evidence="14">
    <location>
        <begin position="479"/>
        <end position="488"/>
    </location>
</feature>
<name>A0AAW1QPY1_9CHLO</name>
<dbReference type="GO" id="GO:0005694">
    <property type="term" value="C:chromosome"/>
    <property type="evidence" value="ECO:0007669"/>
    <property type="project" value="TreeGrafter"/>
</dbReference>
<dbReference type="GO" id="GO:0043138">
    <property type="term" value="F:3'-5' DNA helicase activity"/>
    <property type="evidence" value="ECO:0007669"/>
    <property type="project" value="UniProtKB-EC"/>
</dbReference>
<dbReference type="SUPFAM" id="SSF52540">
    <property type="entry name" value="P-loop containing nucleoside triphosphate hydrolases"/>
    <property type="match status" value="1"/>
</dbReference>
<feature type="domain" description="Helicase C-terminal" evidence="16">
    <location>
        <begin position="225"/>
        <end position="379"/>
    </location>
</feature>
<dbReference type="Proteomes" id="UP001489004">
    <property type="component" value="Unassembled WGS sequence"/>
</dbReference>
<dbReference type="InterPro" id="IPR014001">
    <property type="entry name" value="Helicase_ATP-bd"/>
</dbReference>
<dbReference type="GO" id="GO:0003677">
    <property type="term" value="F:DNA binding"/>
    <property type="evidence" value="ECO:0007669"/>
    <property type="project" value="UniProtKB-KW"/>
</dbReference>
<dbReference type="GO" id="GO:0005524">
    <property type="term" value="F:ATP binding"/>
    <property type="evidence" value="ECO:0007669"/>
    <property type="project" value="UniProtKB-KW"/>
</dbReference>
<evidence type="ECO:0000256" key="8">
    <source>
        <dbReference type="ARBA" id="ARBA00023125"/>
    </source>
</evidence>
<feature type="region of interest" description="Disordered" evidence="14">
    <location>
        <begin position="461"/>
        <end position="503"/>
    </location>
</feature>
<dbReference type="NCBIfam" id="TIGR00614">
    <property type="entry name" value="recQ_fam"/>
    <property type="match status" value="1"/>
</dbReference>
<dbReference type="EMBL" id="JALJOR010000002">
    <property type="protein sequence ID" value="KAK9823288.1"/>
    <property type="molecule type" value="Genomic_DNA"/>
</dbReference>
<dbReference type="Gene3D" id="3.40.50.300">
    <property type="entry name" value="P-loop containing nucleotide triphosphate hydrolases"/>
    <property type="match status" value="2"/>
</dbReference>
<dbReference type="PANTHER" id="PTHR13710">
    <property type="entry name" value="DNA HELICASE RECQ FAMILY MEMBER"/>
    <property type="match status" value="1"/>
</dbReference>
<comment type="catalytic activity">
    <reaction evidence="11 13">
        <text>Couples ATP hydrolysis with the unwinding of duplex DNA by translocating in the 3'-5' direction.</text>
        <dbReference type="EC" id="5.6.2.4"/>
    </reaction>
</comment>
<evidence type="ECO:0000256" key="14">
    <source>
        <dbReference type="SAM" id="MobiDB-lite"/>
    </source>
</evidence>
<keyword evidence="10 13" id="KW-0539">Nucleus</keyword>
<comment type="catalytic activity">
    <reaction evidence="12 13">
        <text>ATP + H2O = ADP + phosphate + H(+)</text>
        <dbReference type="Rhea" id="RHEA:13065"/>
        <dbReference type="ChEBI" id="CHEBI:15377"/>
        <dbReference type="ChEBI" id="CHEBI:15378"/>
        <dbReference type="ChEBI" id="CHEBI:30616"/>
        <dbReference type="ChEBI" id="CHEBI:43474"/>
        <dbReference type="ChEBI" id="CHEBI:456216"/>
    </reaction>
</comment>
<evidence type="ECO:0000313" key="18">
    <source>
        <dbReference type="Proteomes" id="UP001489004"/>
    </source>
</evidence>
<dbReference type="InterPro" id="IPR027417">
    <property type="entry name" value="P-loop_NTPase"/>
</dbReference>
<organism evidence="17 18">
    <name type="scientific">[Myrmecia] bisecta</name>
    <dbReference type="NCBI Taxonomy" id="41462"/>
    <lineage>
        <taxon>Eukaryota</taxon>
        <taxon>Viridiplantae</taxon>
        <taxon>Chlorophyta</taxon>
        <taxon>core chlorophytes</taxon>
        <taxon>Trebouxiophyceae</taxon>
        <taxon>Trebouxiales</taxon>
        <taxon>Trebouxiaceae</taxon>
        <taxon>Myrmecia</taxon>
    </lineage>
</organism>
<dbReference type="GO" id="GO:0005634">
    <property type="term" value="C:nucleus"/>
    <property type="evidence" value="ECO:0007669"/>
    <property type="project" value="UniProtKB-SubCell"/>
</dbReference>
<evidence type="ECO:0000256" key="1">
    <source>
        <dbReference type="ARBA" id="ARBA00004123"/>
    </source>
</evidence>
<evidence type="ECO:0000256" key="9">
    <source>
        <dbReference type="ARBA" id="ARBA00023235"/>
    </source>
</evidence>
<dbReference type="GO" id="GO:0046872">
    <property type="term" value="F:metal ion binding"/>
    <property type="evidence" value="ECO:0007669"/>
    <property type="project" value="UniProtKB-KW"/>
</dbReference>
<evidence type="ECO:0000256" key="2">
    <source>
        <dbReference type="ARBA" id="ARBA00005446"/>
    </source>
</evidence>
<feature type="domain" description="Helicase ATP-binding" evidence="15">
    <location>
        <begin position="22"/>
        <end position="196"/>
    </location>
</feature>
<gene>
    <name evidence="17" type="ORF">WJX72_001628</name>
</gene>
<dbReference type="InterPro" id="IPR004589">
    <property type="entry name" value="DNA_helicase_ATP-dep_RecQ"/>
</dbReference>
<dbReference type="CDD" id="cd17920">
    <property type="entry name" value="DEXHc_RecQ"/>
    <property type="match status" value="1"/>
</dbReference>
<dbReference type="Pfam" id="PF16124">
    <property type="entry name" value="RecQ_Zn_bind"/>
    <property type="match status" value="1"/>
</dbReference>
<evidence type="ECO:0000256" key="12">
    <source>
        <dbReference type="ARBA" id="ARBA00049360"/>
    </source>
</evidence>
<evidence type="ECO:0000256" key="3">
    <source>
        <dbReference type="ARBA" id="ARBA00022723"/>
    </source>
</evidence>
<dbReference type="EC" id="5.6.2.4" evidence="13"/>
<dbReference type="AlphaFoldDB" id="A0AAW1QPY1"/>
<dbReference type="PROSITE" id="PS51192">
    <property type="entry name" value="HELICASE_ATP_BIND_1"/>
    <property type="match status" value="1"/>
</dbReference>
<keyword evidence="4 13" id="KW-0547">Nucleotide-binding</keyword>
<dbReference type="InterPro" id="IPR001650">
    <property type="entry name" value="Helicase_C-like"/>
</dbReference>
<evidence type="ECO:0000256" key="4">
    <source>
        <dbReference type="ARBA" id="ARBA00022741"/>
    </source>
</evidence>
<comment type="caution">
    <text evidence="17">The sequence shown here is derived from an EMBL/GenBank/DDBJ whole genome shotgun (WGS) entry which is preliminary data.</text>
</comment>
<reference evidence="17 18" key="1">
    <citation type="journal article" date="2024" name="Nat. Commun.">
        <title>Phylogenomics reveals the evolutionary origins of lichenization in chlorophyte algae.</title>
        <authorList>
            <person name="Puginier C."/>
            <person name="Libourel C."/>
            <person name="Otte J."/>
            <person name="Skaloud P."/>
            <person name="Haon M."/>
            <person name="Grisel S."/>
            <person name="Petersen M."/>
            <person name="Berrin J.G."/>
            <person name="Delaux P.M."/>
            <person name="Dal Grande F."/>
            <person name="Keller J."/>
        </authorList>
    </citation>
    <scope>NUCLEOTIDE SEQUENCE [LARGE SCALE GENOMIC DNA]</scope>
    <source>
        <strain evidence="17 18">SAG 2043</strain>
    </source>
</reference>
<evidence type="ECO:0000256" key="6">
    <source>
        <dbReference type="ARBA" id="ARBA00022806"/>
    </source>
</evidence>
<keyword evidence="6 13" id="KW-0347">Helicase</keyword>
<protein>
    <recommendedName>
        <fullName evidence="13">ATP-dependent DNA helicase</fullName>
        <ecNumber evidence="13">5.6.2.4</ecNumber>
    </recommendedName>
</protein>
<dbReference type="Pfam" id="PF00271">
    <property type="entry name" value="Helicase_C"/>
    <property type="match status" value="1"/>
</dbReference>